<keyword evidence="2" id="KW-1185">Reference proteome</keyword>
<dbReference type="STRING" id="255247.ABE41_018160"/>
<dbReference type="Proteomes" id="UP000077412">
    <property type="component" value="Chromosome"/>
</dbReference>
<reference evidence="1 2" key="1">
    <citation type="submission" date="2016-08" db="EMBL/GenBank/DDBJ databases">
        <title>Complete genome sequence of Fictibacillus arsenicus G25-54, a strain with toxicity to nematodes and a potential arsenic-resistance activity.</title>
        <authorList>
            <person name="Zheng Z."/>
        </authorList>
    </citation>
    <scope>NUCLEOTIDE SEQUENCE [LARGE SCALE GENOMIC DNA]</scope>
    <source>
        <strain evidence="1 2">G25-54</strain>
    </source>
</reference>
<dbReference type="RefSeq" id="WP_066293436.1">
    <property type="nucleotide sequence ID" value="NZ_CP016761.1"/>
</dbReference>
<organism evidence="1 2">
    <name type="scientific">Fictibacillus arsenicus</name>
    <dbReference type="NCBI Taxonomy" id="255247"/>
    <lineage>
        <taxon>Bacteria</taxon>
        <taxon>Bacillati</taxon>
        <taxon>Bacillota</taxon>
        <taxon>Bacilli</taxon>
        <taxon>Bacillales</taxon>
        <taxon>Fictibacillaceae</taxon>
        <taxon>Fictibacillus</taxon>
    </lineage>
</organism>
<accession>A0A1B1Z920</accession>
<dbReference type="OrthoDB" id="6372180at2"/>
<evidence type="ECO:0000313" key="1">
    <source>
        <dbReference type="EMBL" id="ANX13940.1"/>
    </source>
</evidence>
<sequence>MLSDYFEVVYHDSSKVFKNFSNAAEFKPTHLNPLMKDTDGNGVNDAAEDFDKDGFTNLVEQAKERIHM</sequence>
<dbReference type="KEGG" id="far:ABE41_018160"/>
<dbReference type="SUPFAM" id="SSF103647">
    <property type="entry name" value="TSP type-3 repeat"/>
    <property type="match status" value="1"/>
</dbReference>
<protein>
    <submittedName>
        <fullName evidence="1">Uncharacterized protein</fullName>
    </submittedName>
</protein>
<gene>
    <name evidence="1" type="ORF">ABE41_018160</name>
</gene>
<dbReference type="InterPro" id="IPR028974">
    <property type="entry name" value="TSP_type-3_rpt"/>
</dbReference>
<proteinExistence type="predicted"/>
<dbReference type="GO" id="GO:0005509">
    <property type="term" value="F:calcium ion binding"/>
    <property type="evidence" value="ECO:0007669"/>
    <property type="project" value="InterPro"/>
</dbReference>
<evidence type="ECO:0000313" key="2">
    <source>
        <dbReference type="Proteomes" id="UP000077412"/>
    </source>
</evidence>
<dbReference type="EMBL" id="CP016761">
    <property type="protein sequence ID" value="ANX13940.1"/>
    <property type="molecule type" value="Genomic_DNA"/>
</dbReference>
<name>A0A1B1Z920_9BACL</name>
<dbReference type="AlphaFoldDB" id="A0A1B1Z920"/>